<accession>A4BVI0</accession>
<dbReference type="InterPro" id="IPR036835">
    <property type="entry name" value="SeqA_DNA-bd_C_sf"/>
</dbReference>
<dbReference type="Gene3D" id="1.20.1380.10">
    <property type="entry name" value="Replication modulator SeqA, C-terminal DNA-binding domain"/>
    <property type="match status" value="1"/>
</dbReference>
<organism evidence="1 2">
    <name type="scientific">Nitrococcus mobilis Nb-231</name>
    <dbReference type="NCBI Taxonomy" id="314278"/>
    <lineage>
        <taxon>Bacteria</taxon>
        <taxon>Pseudomonadati</taxon>
        <taxon>Pseudomonadota</taxon>
        <taxon>Gammaproteobacteria</taxon>
        <taxon>Chromatiales</taxon>
        <taxon>Ectothiorhodospiraceae</taxon>
        <taxon>Nitrococcus</taxon>
    </lineage>
</organism>
<proteinExistence type="predicted"/>
<name>A4BVI0_9GAMM</name>
<gene>
    <name evidence="1" type="ORF">NB231_13736</name>
</gene>
<reference evidence="1 2" key="1">
    <citation type="submission" date="2006-02" db="EMBL/GenBank/DDBJ databases">
        <authorList>
            <person name="Waterbury J."/>
            <person name="Ferriera S."/>
            <person name="Johnson J."/>
            <person name="Kravitz S."/>
            <person name="Halpern A."/>
            <person name="Remington K."/>
            <person name="Beeson K."/>
            <person name="Tran B."/>
            <person name="Rogers Y.-H."/>
            <person name="Friedman R."/>
            <person name="Venter J.C."/>
        </authorList>
    </citation>
    <scope>NUCLEOTIDE SEQUENCE [LARGE SCALE GENOMIC DNA]</scope>
    <source>
        <strain evidence="1 2">Nb-231</strain>
    </source>
</reference>
<dbReference type="HOGENOM" id="CLU_1747701_0_0_6"/>
<dbReference type="GO" id="GO:0003677">
    <property type="term" value="F:DNA binding"/>
    <property type="evidence" value="ECO:0007669"/>
    <property type="project" value="InterPro"/>
</dbReference>
<dbReference type="eggNOG" id="ENOG502ZG6P">
    <property type="taxonomic scope" value="Bacteria"/>
</dbReference>
<dbReference type="OrthoDB" id="7063447at2"/>
<protein>
    <submittedName>
        <fullName evidence="1">Uncharacterized protein</fullName>
    </submittedName>
</protein>
<evidence type="ECO:0000313" key="2">
    <source>
        <dbReference type="Proteomes" id="UP000003374"/>
    </source>
</evidence>
<evidence type="ECO:0000313" key="1">
    <source>
        <dbReference type="EMBL" id="EAR20300.1"/>
    </source>
</evidence>
<sequence length="149" mass="16425">MRTHQVEVDDEVFEFVKSHAEPLVDTFNTSLRRLLPVSAAKQQRRSAAPLPAAYGAPSFPSGTPQALRQIVEVALLVHGGTHTRTSATQVVAKRHGVATQTVLDKYARQLGLTAHQFGRLLEQPNLRELRQLLHSKFSAHSDVIDGAMQ</sequence>
<comment type="caution">
    <text evidence="1">The sequence shown here is derived from an EMBL/GenBank/DDBJ whole genome shotgun (WGS) entry which is preliminary data.</text>
</comment>
<keyword evidence="2" id="KW-1185">Reference proteome</keyword>
<dbReference type="RefSeq" id="WP_005003582.1">
    <property type="nucleotide sequence ID" value="NZ_CH672427.1"/>
</dbReference>
<dbReference type="EMBL" id="AAOF01000026">
    <property type="protein sequence ID" value="EAR20300.1"/>
    <property type="molecule type" value="Genomic_DNA"/>
</dbReference>
<dbReference type="AlphaFoldDB" id="A4BVI0"/>
<dbReference type="Proteomes" id="UP000003374">
    <property type="component" value="Unassembled WGS sequence"/>
</dbReference>